<feature type="compositionally biased region" description="Polar residues" evidence="3">
    <location>
        <begin position="712"/>
        <end position="721"/>
    </location>
</feature>
<feature type="compositionally biased region" description="Polar residues" evidence="3">
    <location>
        <begin position="282"/>
        <end position="291"/>
    </location>
</feature>
<feature type="region of interest" description="Disordered" evidence="3">
    <location>
        <begin position="496"/>
        <end position="611"/>
    </location>
</feature>
<feature type="region of interest" description="Disordered" evidence="3">
    <location>
        <begin position="417"/>
        <end position="447"/>
    </location>
</feature>
<dbReference type="SMART" id="SM01052">
    <property type="entry name" value="CAP_GLY"/>
    <property type="match status" value="1"/>
</dbReference>
<feature type="compositionally biased region" description="Polar residues" evidence="3">
    <location>
        <begin position="1603"/>
        <end position="1623"/>
    </location>
</feature>
<organism evidence="5 6">
    <name type="scientific">Lymnaea stagnalis</name>
    <name type="common">Great pond snail</name>
    <name type="synonym">Helix stagnalis</name>
    <dbReference type="NCBI Taxonomy" id="6523"/>
    <lineage>
        <taxon>Eukaryota</taxon>
        <taxon>Metazoa</taxon>
        <taxon>Spiralia</taxon>
        <taxon>Lophotrochozoa</taxon>
        <taxon>Mollusca</taxon>
        <taxon>Gastropoda</taxon>
        <taxon>Heterobranchia</taxon>
        <taxon>Euthyneura</taxon>
        <taxon>Panpulmonata</taxon>
        <taxon>Hygrophila</taxon>
        <taxon>Lymnaeoidea</taxon>
        <taxon>Lymnaeidae</taxon>
        <taxon>Lymnaea</taxon>
    </lineage>
</organism>
<keyword evidence="6" id="KW-1185">Reference proteome</keyword>
<feature type="region of interest" description="Disordered" evidence="3">
    <location>
        <begin position="829"/>
        <end position="882"/>
    </location>
</feature>
<accession>A0AAV2IM32</accession>
<feature type="compositionally biased region" description="Low complexity" evidence="3">
    <location>
        <begin position="2082"/>
        <end position="2091"/>
    </location>
</feature>
<evidence type="ECO:0000259" key="4">
    <source>
        <dbReference type="PROSITE" id="PS50245"/>
    </source>
</evidence>
<feature type="region of interest" description="Disordered" evidence="3">
    <location>
        <begin position="1030"/>
        <end position="1315"/>
    </location>
</feature>
<feature type="compositionally biased region" description="Basic and acidic residues" evidence="3">
    <location>
        <begin position="1488"/>
        <end position="1509"/>
    </location>
</feature>
<feature type="coiled-coil region" evidence="2">
    <location>
        <begin position="1703"/>
        <end position="1784"/>
    </location>
</feature>
<feature type="compositionally biased region" description="Low complexity" evidence="3">
    <location>
        <begin position="307"/>
        <end position="323"/>
    </location>
</feature>
<dbReference type="Gene3D" id="2.30.30.190">
    <property type="entry name" value="CAP Gly-rich-like domain"/>
    <property type="match status" value="1"/>
</dbReference>
<feature type="compositionally biased region" description="Basic and acidic residues" evidence="3">
    <location>
        <begin position="638"/>
        <end position="649"/>
    </location>
</feature>
<feature type="compositionally biased region" description="Polar residues" evidence="3">
    <location>
        <begin position="853"/>
        <end position="868"/>
    </location>
</feature>
<dbReference type="GO" id="GO:0005634">
    <property type="term" value="C:nucleus"/>
    <property type="evidence" value="ECO:0007669"/>
    <property type="project" value="TreeGrafter"/>
</dbReference>
<dbReference type="InterPro" id="IPR036859">
    <property type="entry name" value="CAP-Gly_dom_sf"/>
</dbReference>
<feature type="compositionally biased region" description="Basic and acidic residues" evidence="3">
    <location>
        <begin position="1303"/>
        <end position="1315"/>
    </location>
</feature>
<feature type="compositionally biased region" description="Basic and acidic residues" evidence="3">
    <location>
        <begin position="1106"/>
        <end position="1115"/>
    </location>
</feature>
<feature type="coiled-coil region" evidence="2">
    <location>
        <begin position="1819"/>
        <end position="1936"/>
    </location>
</feature>
<gene>
    <name evidence="5" type="ORF">GSLYS_00019321001</name>
</gene>
<feature type="compositionally biased region" description="Basic and acidic residues" evidence="3">
    <location>
        <begin position="2025"/>
        <end position="2036"/>
    </location>
</feature>
<feature type="region of interest" description="Disordered" evidence="3">
    <location>
        <begin position="281"/>
        <end position="396"/>
    </location>
</feature>
<dbReference type="GO" id="GO:0005737">
    <property type="term" value="C:cytoplasm"/>
    <property type="evidence" value="ECO:0007669"/>
    <property type="project" value="TreeGrafter"/>
</dbReference>
<feature type="domain" description="CAP-Gly" evidence="4">
    <location>
        <begin position="143"/>
        <end position="185"/>
    </location>
</feature>
<evidence type="ECO:0000313" key="5">
    <source>
        <dbReference type="EMBL" id="CAL1545944.1"/>
    </source>
</evidence>
<dbReference type="PANTHER" id="PTHR24200">
    <property type="entry name" value="TOUCAN, ISOFORM A"/>
    <property type="match status" value="1"/>
</dbReference>
<feature type="compositionally biased region" description="Polar residues" evidence="3">
    <location>
        <begin position="504"/>
        <end position="521"/>
    </location>
</feature>
<feature type="region of interest" description="Disordered" evidence="3">
    <location>
        <begin position="1466"/>
        <end position="1636"/>
    </location>
</feature>
<feature type="region of interest" description="Disordered" evidence="3">
    <location>
        <begin position="1"/>
        <end position="43"/>
    </location>
</feature>
<evidence type="ECO:0000256" key="2">
    <source>
        <dbReference type="SAM" id="Coils"/>
    </source>
</evidence>
<feature type="compositionally biased region" description="Basic residues" evidence="3">
    <location>
        <begin position="1180"/>
        <end position="1189"/>
    </location>
</feature>
<dbReference type="InterPro" id="IPR000938">
    <property type="entry name" value="CAP-Gly_domain"/>
</dbReference>
<dbReference type="GO" id="GO:0008017">
    <property type="term" value="F:microtubule binding"/>
    <property type="evidence" value="ECO:0007669"/>
    <property type="project" value="TreeGrafter"/>
</dbReference>
<feature type="compositionally biased region" description="Basic and acidic residues" evidence="3">
    <location>
        <begin position="1190"/>
        <end position="1199"/>
    </location>
</feature>
<feature type="compositionally biased region" description="Basic and acidic residues" evidence="3">
    <location>
        <begin position="697"/>
        <end position="709"/>
    </location>
</feature>
<dbReference type="Proteomes" id="UP001497497">
    <property type="component" value="Unassembled WGS sequence"/>
</dbReference>
<feature type="compositionally biased region" description="Low complexity" evidence="3">
    <location>
        <begin position="681"/>
        <end position="694"/>
    </location>
</feature>
<feature type="compositionally biased region" description="Polar residues" evidence="3">
    <location>
        <begin position="1052"/>
        <end position="1068"/>
    </location>
</feature>
<keyword evidence="1 2" id="KW-0175">Coiled coil</keyword>
<protein>
    <recommendedName>
        <fullName evidence="4">CAP-Gly domain-containing protein</fullName>
    </recommendedName>
</protein>
<dbReference type="PANTHER" id="PTHR24200:SF11">
    <property type="entry name" value="TOUCAN, ISOFORM A"/>
    <property type="match status" value="1"/>
</dbReference>
<dbReference type="InterPro" id="IPR051293">
    <property type="entry name" value="MTUS1/CCDC69"/>
</dbReference>
<proteinExistence type="predicted"/>
<feature type="compositionally biased region" description="Basic and acidic residues" evidence="3">
    <location>
        <begin position="1248"/>
        <end position="1282"/>
    </location>
</feature>
<feature type="compositionally biased region" description="Basic and acidic residues" evidence="3">
    <location>
        <begin position="2099"/>
        <end position="2115"/>
    </location>
</feature>
<feature type="compositionally biased region" description="Polar residues" evidence="3">
    <location>
        <begin position="2148"/>
        <end position="2161"/>
    </location>
</feature>
<feature type="compositionally biased region" description="Polar residues" evidence="3">
    <location>
        <begin position="2015"/>
        <end position="2024"/>
    </location>
</feature>
<feature type="compositionally biased region" description="Basic and acidic residues" evidence="3">
    <location>
        <begin position="1469"/>
        <end position="1478"/>
    </location>
</feature>
<feature type="compositionally biased region" description="Polar residues" evidence="3">
    <location>
        <begin position="1527"/>
        <end position="1538"/>
    </location>
</feature>
<feature type="region of interest" description="Disordered" evidence="3">
    <location>
        <begin position="83"/>
        <end position="104"/>
    </location>
</feature>
<feature type="compositionally biased region" description="Polar residues" evidence="3">
    <location>
        <begin position="1130"/>
        <end position="1139"/>
    </location>
</feature>
<feature type="compositionally biased region" description="Low complexity" evidence="3">
    <location>
        <begin position="658"/>
        <end position="672"/>
    </location>
</feature>
<feature type="region of interest" description="Disordered" evidence="3">
    <location>
        <begin position="629"/>
        <end position="782"/>
    </location>
</feature>
<feature type="compositionally biased region" description="Low complexity" evidence="3">
    <location>
        <begin position="595"/>
        <end position="606"/>
    </location>
</feature>
<feature type="compositionally biased region" description="Low complexity" evidence="3">
    <location>
        <begin position="744"/>
        <end position="759"/>
    </location>
</feature>
<feature type="compositionally biased region" description="Basic and acidic residues" evidence="3">
    <location>
        <begin position="1220"/>
        <end position="1229"/>
    </location>
</feature>
<feature type="compositionally biased region" description="Polar residues" evidence="3">
    <location>
        <begin position="1553"/>
        <end position="1562"/>
    </location>
</feature>
<comment type="caution">
    <text evidence="5">The sequence shown here is derived from an EMBL/GenBank/DDBJ whole genome shotgun (WGS) entry which is preliminary data.</text>
</comment>
<evidence type="ECO:0000256" key="3">
    <source>
        <dbReference type="SAM" id="MobiDB-lite"/>
    </source>
</evidence>
<reference evidence="5 6" key="1">
    <citation type="submission" date="2024-04" db="EMBL/GenBank/DDBJ databases">
        <authorList>
            <consortium name="Genoscope - CEA"/>
            <person name="William W."/>
        </authorList>
    </citation>
    <scope>NUCLEOTIDE SEQUENCE [LARGE SCALE GENOMIC DNA]</scope>
</reference>
<feature type="region of interest" description="Disordered" evidence="3">
    <location>
        <begin position="2007"/>
        <end position="2115"/>
    </location>
</feature>
<feature type="compositionally biased region" description="Basic and acidic residues" evidence="3">
    <location>
        <begin position="1158"/>
        <end position="1173"/>
    </location>
</feature>
<feature type="region of interest" description="Disordered" evidence="3">
    <location>
        <begin position="1383"/>
        <end position="1428"/>
    </location>
</feature>
<dbReference type="PROSITE" id="PS50245">
    <property type="entry name" value="CAP_GLY_2"/>
    <property type="match status" value="1"/>
</dbReference>
<feature type="compositionally biased region" description="Pro residues" evidence="3">
    <location>
        <begin position="28"/>
        <end position="37"/>
    </location>
</feature>
<dbReference type="SUPFAM" id="SSF74924">
    <property type="entry name" value="Cap-Gly domain"/>
    <property type="match status" value="1"/>
</dbReference>
<feature type="compositionally biased region" description="Low complexity" evidence="3">
    <location>
        <begin position="1625"/>
        <end position="1636"/>
    </location>
</feature>
<sequence>MEAMEQIKASQEGKKRRSFLPSFKKPSPLSPTSPQPPTNTSLPTLLQTASTVTLLTSSPIVHLPTVTPAPTTAPTAAPSFGYSVREPSATSRPQPASLPGRRIQAPTVPNKEDIENVAYGVGLRVGARVKISGVKPGILRYLGTTHLAPGIFCGIELFDPDGNHDGEVNGHRYFSCAPNHGIFAPKEKVCLETSSSLGRVASDSTDCYSSTESLSERTHKAFKTFEEGELEAIDCSKLSPIISPQDVDTVDDATLTRHHRSSKLHSTSQFTSPYRVLDPGLSTDSLESQDSLDIPQKKARSSLPRAKSSLPTVSSVPVSKLPTFSRPSSKYSEPPPLLYQRKLPFPSQPGDSLLPDVGLRSQHSPVLTDSDQERDKYRTGSARSSEDSEEDGFLRDTLSRGIKKQLRADSRQYLNFTFDPEEEVSHSADQEDSEDGDNATYTSGHVSAVNPLYRDPLFVRDLSGDSSDDGVGAHDYSNRYLEKTLSVAQGERIYFREGGDRSQRSTGQKTLDATKSSSYTVERSDRQRALDMSLSGSESNEDATRLSVTHSISDSDLPPEVLPQVDDGRGGSGLSTGYDCCDEDRLSEGGYGIASSGDGNSGGLNLTRPLDSRKSDSYTIAQGAVVQSQSYTICTQESDNKRDHSKVERGPVVLASHSYSISKSDSATSSPSKKYRKISTGSSVNEGGDSSSSGTEPKTDSSGEVKGETLDDSSTGASPEVSQALEWDYGQEFDGRIPPSQHDSTMTTSASTGTSESLSDVLRDISEHSDGAIEPEMPSSVIDDSELFETPDNEFENIDSLEDFPIFGKDCKTIMTDSGISDKSFEFCPNKSSSSTVCGNSSDECSREDDASSHTTTRAISSDSSQETLAAECAADTPGSIEDKDFLPDDLCASHQSVECLDDLTRVDPFCDGNSNSPGSVISMEDMSVLQDKTLIGDDAGGEMDLEDDDLLAGPHGGDVTMDMDTCSHRVDGLEFDQAGRYVNRKERPVSILSTTSADTGYVPDTDSEFGTLTTNSPNMDWVDRHGVAHPTSYAPGEERSSDEMDFEINEKMTSYSPVEKTPTSGHSSDLGVRRGEDDDYTIGNTEDDRIEADQVYGLRACGPKSDVDEIHQTMDVDVQSGSGREDSGNEVSGESGDNSSHREFELLPSPTSASSPKDNDESKDVTEGKKDNSAQQRRPQAKKITITKKRSENIDHKMPNINVTSKLADYIRTAPPPARPREDKEPKKILSKNARNIQKRLSVDGNKTPKLDTSRSSSAEREKERDESMDREKFDKPEKVKPLIKRAPPKSKWGNIMSQIEASKDTVKPKPKSEIKSSLAAYLSTPAPQLASENNALTVNMVKVDQQPTVKRREFVKRIKPLPPPPPKIDLSKIKSKLNVPTAASAVKAVPKRDASPSNRRNKTTVRASRDSSPADHSVTSELKESLRKRLSADGHIVLLRQGMSTTVSSVRSSHTDLSMCASMDSVGESRGDEGTPSKRGSVDLTAKADRRYSTSSFKSDHSEKTKCNGDQTKGSQDHRSRRSKVNSTIPSHTPNVLPTRALEIRLGDASVVSSQRSSPTPVIVKPIKPKPKNIPNAKGGAAKPVWGATKPSPPPAKGRDSSANQGRKSRVNSSAKISGNVQAAPSSTTTAASATTQKEIVRLVSLCEARTKELTHAKIQLKATTQGFDAMAVLVNYCCAELNAFECPILAEKLVTVQRQLTDCLAQISELTTQKDELDKNLTQVIHEKDQVCKQIEETLQSAQTEREEHAKMTKDLDDTHNAALTTQRDELTTKHEEALKKFLQYYDKQTEFLKQSQERQLSEVKNEGKLEMNGIRISHLEEIQELRNKHDSQMEELHKQHRNKLEDITHRFETIKLSLSEKVESLRGECEDLRHRARNSEEALQRDADVKVQMALAPFMSLPAEIESLKTVVEMRNEEIQKLRTKNMDLEKQLEEVPIGREKIISLQQKVENLEAIINIKTDHEKQMHEHCQVLMRKYDRASRANKRLSMDYEQVMWRMSQSSEFGSSESLTQRQMSRSPARSERGSPDGRHRALSPNSASEVVMRKKRNSHSVGEGDRKLRSRSATFVLEKHESSDSHSPSSSPQPKLKRWRKKSEAEEKSSGKTRAERMCHSAGAELISDLIGQEAWVDKGEKATLPDAPDSLTSSVDNADSYTRSVSGVSDSGVYDSMSRSDMLNSSVVSTDSEWATSVNLSMNLDSNMDDLDSGPKSGDYVSLNDVTVITKPGGNKSSMKSSNTVVFCLDKNLDPVLETSKVISDAPTAEFTRPDMADDVFDGSISMESSCCSFDNFDITSASDSRLTSASEDFSANETVVDNVSDATLACNVSLEKSPQISSTPQSK</sequence>
<name>A0AAV2IM32_LYMST</name>
<feature type="compositionally biased region" description="Basic and acidic residues" evidence="3">
    <location>
        <begin position="761"/>
        <end position="771"/>
    </location>
</feature>
<evidence type="ECO:0000256" key="1">
    <source>
        <dbReference type="ARBA" id="ARBA00023054"/>
    </source>
</evidence>
<feature type="region of interest" description="Disordered" evidence="3">
    <location>
        <begin position="2140"/>
        <end position="2167"/>
    </location>
</feature>
<dbReference type="EMBL" id="CAXITT010000753">
    <property type="protein sequence ID" value="CAL1545944.1"/>
    <property type="molecule type" value="Genomic_DNA"/>
</dbReference>
<feature type="compositionally biased region" description="Polar residues" evidence="3">
    <location>
        <begin position="830"/>
        <end position="843"/>
    </location>
</feature>
<dbReference type="Pfam" id="PF01302">
    <property type="entry name" value="CAP_GLY"/>
    <property type="match status" value="1"/>
</dbReference>
<evidence type="ECO:0000313" key="6">
    <source>
        <dbReference type="Proteomes" id="UP001497497"/>
    </source>
</evidence>